<dbReference type="Pfam" id="PF14305">
    <property type="entry name" value="ATPgrasp_TupA"/>
    <property type="match status" value="1"/>
</dbReference>
<dbReference type="InterPro" id="IPR029465">
    <property type="entry name" value="ATPgrasp_TupA"/>
</dbReference>
<protein>
    <submittedName>
        <fullName evidence="1">Uncharacterized protein</fullName>
    </submittedName>
</protein>
<organism evidence="1">
    <name type="scientific">viral metagenome</name>
    <dbReference type="NCBI Taxonomy" id="1070528"/>
    <lineage>
        <taxon>unclassified sequences</taxon>
        <taxon>metagenomes</taxon>
        <taxon>organismal metagenomes</taxon>
    </lineage>
</organism>
<proteinExistence type="predicted"/>
<name>A0A6C0DWY8_9ZZZZ</name>
<dbReference type="EMBL" id="MN739679">
    <property type="protein sequence ID" value="QHT20559.1"/>
    <property type="molecule type" value="Genomic_DNA"/>
</dbReference>
<sequence>MLTFCKPNNWMELPMFKKIEYYGTILSKEYAEYVDKIEAKRIVKDLCGEDIQVAKLIKILKQPEDISQDDLDSKYIIKSAHGSNWNININNKTSLSNVIMKLQNWNKYYGGDREKQYSYIKPRFFIEEKIYDSILGHTGEALVYMIRCVYSKPISIGVKYKNVQNSYDIDWNLISSGIKFDIPKPKCLSKLLKLCETLSARFEFVRLDFYIGNNNIIYFSEFTFTPNGGFQVFDIETEIKQGLIWT</sequence>
<accession>A0A6C0DWY8</accession>
<evidence type="ECO:0000313" key="1">
    <source>
        <dbReference type="EMBL" id="QHT20559.1"/>
    </source>
</evidence>
<reference evidence="1" key="1">
    <citation type="journal article" date="2020" name="Nature">
        <title>Giant virus diversity and host interactions through global metagenomics.</title>
        <authorList>
            <person name="Schulz F."/>
            <person name="Roux S."/>
            <person name="Paez-Espino D."/>
            <person name="Jungbluth S."/>
            <person name="Walsh D.A."/>
            <person name="Denef V.J."/>
            <person name="McMahon K.D."/>
            <person name="Konstantinidis K.T."/>
            <person name="Eloe-Fadrosh E.A."/>
            <person name="Kyrpides N.C."/>
            <person name="Woyke T."/>
        </authorList>
    </citation>
    <scope>NUCLEOTIDE SEQUENCE</scope>
    <source>
        <strain evidence="1">GVMAG-M-3300023174-68</strain>
    </source>
</reference>
<dbReference type="AlphaFoldDB" id="A0A6C0DWY8"/>